<proteinExistence type="predicted"/>
<dbReference type="InterPro" id="IPR036322">
    <property type="entry name" value="WD40_repeat_dom_sf"/>
</dbReference>
<dbReference type="EMBL" id="BRXZ01003667">
    <property type="protein sequence ID" value="GMH59522.1"/>
    <property type="molecule type" value="Genomic_DNA"/>
</dbReference>
<dbReference type="SUPFAM" id="SSF50978">
    <property type="entry name" value="WD40 repeat-like"/>
    <property type="match status" value="1"/>
</dbReference>
<protein>
    <submittedName>
        <fullName evidence="2">Uncharacterized protein</fullName>
    </submittedName>
</protein>
<evidence type="ECO:0000313" key="3">
    <source>
        <dbReference type="Proteomes" id="UP001165082"/>
    </source>
</evidence>
<dbReference type="OrthoDB" id="311712at2759"/>
<dbReference type="Proteomes" id="UP001165082">
    <property type="component" value="Unassembled WGS sequence"/>
</dbReference>
<reference evidence="2" key="1">
    <citation type="submission" date="2022-07" db="EMBL/GenBank/DDBJ databases">
        <title>Genome analysis of Parmales, a sister group of diatoms, reveals the evolutionary specialization of diatoms from phago-mixotrophs to photoautotrophs.</title>
        <authorList>
            <person name="Ban H."/>
            <person name="Sato S."/>
            <person name="Yoshikawa S."/>
            <person name="Kazumasa Y."/>
            <person name="Nakamura Y."/>
            <person name="Ichinomiya M."/>
            <person name="Saitoh K."/>
            <person name="Sato N."/>
            <person name="Blanc-Mathieu R."/>
            <person name="Endo H."/>
            <person name="Kuwata A."/>
            <person name="Ogata H."/>
        </authorList>
    </citation>
    <scope>NUCLEOTIDE SEQUENCE</scope>
</reference>
<comment type="caution">
    <text evidence="2">The sequence shown here is derived from an EMBL/GenBank/DDBJ whole genome shotgun (WGS) entry which is preliminary data.</text>
</comment>
<dbReference type="InterPro" id="IPR015943">
    <property type="entry name" value="WD40/YVTN_repeat-like_dom_sf"/>
</dbReference>
<name>A0A9W7DY82_9STRA</name>
<evidence type="ECO:0000313" key="2">
    <source>
        <dbReference type="EMBL" id="GMH59522.1"/>
    </source>
</evidence>
<keyword evidence="3" id="KW-1185">Reference proteome</keyword>
<accession>A0A9W7DY82</accession>
<feature type="region of interest" description="Disordered" evidence="1">
    <location>
        <begin position="1"/>
        <end position="59"/>
    </location>
</feature>
<dbReference type="AlphaFoldDB" id="A0A9W7DY82"/>
<gene>
    <name evidence="2" type="ORF">TrRE_jg5245</name>
</gene>
<feature type="non-terminal residue" evidence="2">
    <location>
        <position position="1"/>
    </location>
</feature>
<feature type="compositionally biased region" description="Low complexity" evidence="1">
    <location>
        <begin position="43"/>
        <end position="52"/>
    </location>
</feature>
<organism evidence="2 3">
    <name type="scientific">Triparma retinervis</name>
    <dbReference type="NCBI Taxonomy" id="2557542"/>
    <lineage>
        <taxon>Eukaryota</taxon>
        <taxon>Sar</taxon>
        <taxon>Stramenopiles</taxon>
        <taxon>Ochrophyta</taxon>
        <taxon>Bolidophyceae</taxon>
        <taxon>Parmales</taxon>
        <taxon>Triparmaceae</taxon>
        <taxon>Triparma</taxon>
    </lineage>
</organism>
<dbReference type="Gene3D" id="2.130.10.10">
    <property type="entry name" value="YVTN repeat-like/Quinoprotein amine dehydrogenase"/>
    <property type="match status" value="1"/>
</dbReference>
<evidence type="ECO:0000256" key="1">
    <source>
        <dbReference type="SAM" id="MobiDB-lite"/>
    </source>
</evidence>
<sequence>MREPLSFKLGEGGRQQSQTEEGGRKGSTKLTSLFAPLSAAPQKGGSSSPKGSTARDRDETVAHKSVYVTCLKFSTDRETETPLVEEISNDRGVILGVALSFHPGSKPTPSSSYTMSPHSLVLLGLSTGTVVVHNLAQSQTLQSYHPPLPSPCRSLSFSPTHPSLFLNLLQNGRLAIYDVRLAMKHSLAKVVASSSGSASWSPCR</sequence>